<evidence type="ECO:0000259" key="11">
    <source>
        <dbReference type="PROSITE" id="PS50157"/>
    </source>
</evidence>
<keyword evidence="5" id="KW-0496">Mitochondrion</keyword>
<organism evidence="12 13">
    <name type="scientific">Lagenidium giganteum</name>
    <dbReference type="NCBI Taxonomy" id="4803"/>
    <lineage>
        <taxon>Eukaryota</taxon>
        <taxon>Sar</taxon>
        <taxon>Stramenopiles</taxon>
        <taxon>Oomycota</taxon>
        <taxon>Peronosporomycetes</taxon>
        <taxon>Pythiales</taxon>
        <taxon>Pythiaceae</taxon>
    </lineage>
</organism>
<dbReference type="InterPro" id="IPR009069">
    <property type="entry name" value="Cys_alpha_HP_mot_SF"/>
</dbReference>
<evidence type="ECO:0000256" key="7">
    <source>
        <dbReference type="ARBA" id="ARBA00023186"/>
    </source>
</evidence>
<keyword evidence="9" id="KW-0863">Zinc-finger</keyword>
<keyword evidence="13" id="KW-1185">Reference proteome</keyword>
<comment type="caution">
    <text evidence="12">The sequence shown here is derived from an EMBL/GenBank/DDBJ whole genome shotgun (WGS) entry which is preliminary data.</text>
</comment>
<dbReference type="PROSITE" id="PS00028">
    <property type="entry name" value="ZINC_FINGER_C2H2_1"/>
    <property type="match status" value="1"/>
</dbReference>
<dbReference type="InterPro" id="IPR013087">
    <property type="entry name" value="Znf_C2H2_type"/>
</dbReference>
<evidence type="ECO:0000256" key="5">
    <source>
        <dbReference type="ARBA" id="ARBA00023128"/>
    </source>
</evidence>
<comment type="subcellular location">
    <subcellularLocation>
        <location evidence="1">Mitochondrion intermembrane space</location>
    </subcellularLocation>
</comment>
<evidence type="ECO:0000256" key="2">
    <source>
        <dbReference type="ARBA" id="ARBA00009241"/>
    </source>
</evidence>
<sequence>MRLGLATHLANNGDNNNNNSKRPSLMTTSTTSAALPRRVTSTVQVALQFYWQGYPAYVKKTERENVAPCFDDANCDDTANEYVRIVPVDEVPERSILDGMKVQVLSVASGKYLRATRMSKYLRWSDTRDEQTVFQIQILDGKRLTTLSKFTLASCFRSSMYVGFSQTFPLGGTRDLVKAIGFLTMEKKKNQPSLLFPLRMRAVPQEERQQIREEATSSSSSSSSSPTHANLTPLVTGSDLIFVQDEEVNQLDDVPLAIVMQLTDDASARPEDDHFHENCTYCGLLFRRRSTLLEHIEEDHEDWLSRPCVPGSFCVHCGRWKEQGHCAFCEYEVARVVTKLNLVRLAHSLIRSKNMPGQDDVKTTAAPVLGKSGKKICCSCPDTKKVRDLCVVQNGEENCADVIEAHKACLRAEGFTVK</sequence>
<dbReference type="Gene3D" id="1.10.287.1130">
    <property type="entry name" value="CytochromE C oxidase copper chaperone"/>
    <property type="match status" value="1"/>
</dbReference>
<dbReference type="InterPro" id="IPR007745">
    <property type="entry name" value="Cyt_c_oxidase_Cu-chaperone"/>
</dbReference>
<reference evidence="12" key="2">
    <citation type="journal article" date="2023" name="Microbiol Resour">
        <title>Decontamination and Annotation of the Draft Genome Sequence of the Oomycete Lagenidium giganteum ARSEF 373.</title>
        <authorList>
            <person name="Morgan W.R."/>
            <person name="Tartar A."/>
        </authorList>
    </citation>
    <scope>NUCLEOTIDE SEQUENCE</scope>
    <source>
        <strain evidence="12">ARSEF 373</strain>
    </source>
</reference>
<keyword evidence="7" id="KW-0143">Chaperone</keyword>
<comment type="similarity">
    <text evidence="2">Belongs to the COX17 family.</text>
</comment>
<reference evidence="12" key="1">
    <citation type="submission" date="2022-11" db="EMBL/GenBank/DDBJ databases">
        <authorList>
            <person name="Morgan W.R."/>
            <person name="Tartar A."/>
        </authorList>
    </citation>
    <scope>NUCLEOTIDE SEQUENCE</scope>
    <source>
        <strain evidence="12">ARSEF 373</strain>
    </source>
</reference>
<protein>
    <recommendedName>
        <fullName evidence="11">C2H2-type domain-containing protein</fullName>
    </recommendedName>
</protein>
<dbReference type="EMBL" id="DAKRPA010000191">
    <property type="protein sequence ID" value="DAZ95755.1"/>
    <property type="molecule type" value="Genomic_DNA"/>
</dbReference>
<dbReference type="Proteomes" id="UP001146120">
    <property type="component" value="Unassembled WGS sequence"/>
</dbReference>
<accession>A0AAV2YP42</accession>
<feature type="region of interest" description="Disordered" evidence="10">
    <location>
        <begin position="10"/>
        <end position="33"/>
    </location>
</feature>
<feature type="domain" description="C2H2-type" evidence="11">
    <location>
        <begin position="277"/>
        <end position="300"/>
    </location>
</feature>
<evidence type="ECO:0000256" key="3">
    <source>
        <dbReference type="ARBA" id="ARBA00022723"/>
    </source>
</evidence>
<dbReference type="AlphaFoldDB" id="A0AAV2YP42"/>
<evidence type="ECO:0000256" key="10">
    <source>
        <dbReference type="SAM" id="MobiDB-lite"/>
    </source>
</evidence>
<evidence type="ECO:0000256" key="8">
    <source>
        <dbReference type="PIRSR" id="PIRSR607745-1"/>
    </source>
</evidence>
<keyword evidence="4 8" id="KW-0186">Copper</keyword>
<evidence type="ECO:0000313" key="12">
    <source>
        <dbReference type="EMBL" id="DAZ95755.1"/>
    </source>
</evidence>
<evidence type="ECO:0000256" key="4">
    <source>
        <dbReference type="ARBA" id="ARBA00023008"/>
    </source>
</evidence>
<dbReference type="GO" id="GO:0005758">
    <property type="term" value="C:mitochondrial intermembrane space"/>
    <property type="evidence" value="ECO:0007669"/>
    <property type="project" value="UniProtKB-SubCell"/>
</dbReference>
<gene>
    <name evidence="12" type="ORF">N0F65_006403</name>
</gene>
<proteinExistence type="inferred from homology"/>
<evidence type="ECO:0000256" key="6">
    <source>
        <dbReference type="ARBA" id="ARBA00023157"/>
    </source>
</evidence>
<feature type="region of interest" description="Disordered" evidence="10">
    <location>
        <begin position="206"/>
        <end position="229"/>
    </location>
</feature>
<evidence type="ECO:0000313" key="13">
    <source>
        <dbReference type="Proteomes" id="UP001146120"/>
    </source>
</evidence>
<dbReference type="GO" id="GO:0016531">
    <property type="term" value="F:copper chaperone activity"/>
    <property type="evidence" value="ECO:0007669"/>
    <property type="project" value="InterPro"/>
</dbReference>
<dbReference type="SUPFAM" id="SSF47072">
    <property type="entry name" value="Cysteine alpha-hairpin motif"/>
    <property type="match status" value="1"/>
</dbReference>
<dbReference type="Pfam" id="PF05051">
    <property type="entry name" value="COX17"/>
    <property type="match status" value="1"/>
</dbReference>
<dbReference type="PROSITE" id="PS50157">
    <property type="entry name" value="ZINC_FINGER_C2H2_2"/>
    <property type="match status" value="1"/>
</dbReference>
<keyword evidence="3 8" id="KW-0479">Metal-binding</keyword>
<feature type="compositionally biased region" description="Basic and acidic residues" evidence="10">
    <location>
        <begin position="206"/>
        <end position="215"/>
    </location>
</feature>
<dbReference type="GO" id="GO:0008270">
    <property type="term" value="F:zinc ion binding"/>
    <property type="evidence" value="ECO:0007669"/>
    <property type="project" value="UniProtKB-KW"/>
</dbReference>
<evidence type="ECO:0000256" key="9">
    <source>
        <dbReference type="PROSITE-ProRule" id="PRU00042"/>
    </source>
</evidence>
<dbReference type="PANTHER" id="PTHR16719">
    <property type="entry name" value="CYTOCHROME C OXIDASE COPPER CHAPERONE"/>
    <property type="match status" value="1"/>
</dbReference>
<dbReference type="GO" id="GO:0005507">
    <property type="term" value="F:copper ion binding"/>
    <property type="evidence" value="ECO:0007669"/>
    <property type="project" value="InterPro"/>
</dbReference>
<evidence type="ECO:0000256" key="1">
    <source>
        <dbReference type="ARBA" id="ARBA00004569"/>
    </source>
</evidence>
<keyword evidence="9" id="KW-0862">Zinc</keyword>
<name>A0AAV2YP42_9STRA</name>
<dbReference type="PANTHER" id="PTHR16719:SF0">
    <property type="entry name" value="CYTOCHROME C OXIDASE COPPER CHAPERONE"/>
    <property type="match status" value="1"/>
</dbReference>
<feature type="binding site" evidence="8">
    <location>
        <position position="377"/>
    </location>
    <ligand>
        <name>Cu cation</name>
        <dbReference type="ChEBI" id="CHEBI:23378"/>
    </ligand>
</feature>
<feature type="binding site" evidence="8">
    <location>
        <position position="378"/>
    </location>
    <ligand>
        <name>Cu cation</name>
        <dbReference type="ChEBI" id="CHEBI:23378"/>
    </ligand>
</feature>
<keyword evidence="6" id="KW-1015">Disulfide bond</keyword>